<evidence type="ECO:0000259" key="2">
    <source>
        <dbReference type="PROSITE" id="PS50206"/>
    </source>
</evidence>
<evidence type="ECO:0000313" key="4">
    <source>
        <dbReference type="Proteomes" id="UP000476030"/>
    </source>
</evidence>
<dbReference type="Gene3D" id="3.40.250.10">
    <property type="entry name" value="Rhodanese-like domain"/>
    <property type="match status" value="4"/>
</dbReference>
<dbReference type="EMBL" id="WTUW01000001">
    <property type="protein sequence ID" value="MZR29306.1"/>
    <property type="molecule type" value="Genomic_DNA"/>
</dbReference>
<sequence>MKENTQEYAVLDVREQGVHSEGHPFFAIPLPLSHLELRAERLIPRKTAPVYILDQGPGLPLGERAAEKLQDLGYSDVSLVEGGVVGWHDAGFELFSGVNVPSKAFGEFVEETYGTPHITASDLSARREAGEKIVVLDSRPFPEYHRMSIPGGVDMPGAELVHRVHESVEDENTQIVVNCAGRTRSIIGAQSLINAGVRNPVAALKDGTMGWYLAGLELAHRKDDIAPLPGYEALSRSQRAAKDVADRFGVKRIDMAQLQTLHEEAEGRSLYILDVRSEEEYLAGHLPGAMHSPGGQLVQATDEYVAVRNSRLVLVDDDAVRGVMTASWLIQMNWPEVYVLTATKDEMVEKGQMPTPEITKASVLSALELDAVLASGEAVAVIDLASSLEYRNGHVPGAYWAIRARLAEDHIFIPAVGLIILTSPDGNLAHLAAPEIEKLRPQTIVRVLDGGTNAWAEASLVMESGETNLLSRTDDVWYKPYDTNDQEAVRRRMQEYLDWEVGLVQQIERDGLARFRRY</sequence>
<dbReference type="Pfam" id="PF00581">
    <property type="entry name" value="Rhodanese"/>
    <property type="match status" value="4"/>
</dbReference>
<evidence type="ECO:0000256" key="1">
    <source>
        <dbReference type="ARBA" id="ARBA00022737"/>
    </source>
</evidence>
<name>A0A6L8W2L7_9PROT</name>
<dbReference type="InterPro" id="IPR051126">
    <property type="entry name" value="Thiosulfate_sulfurtransferase"/>
</dbReference>
<keyword evidence="4" id="KW-1185">Reference proteome</keyword>
<organism evidence="3 4">
    <name type="scientific">Sneathiella litorea</name>
    <dbReference type="NCBI Taxonomy" id="2606216"/>
    <lineage>
        <taxon>Bacteria</taxon>
        <taxon>Pseudomonadati</taxon>
        <taxon>Pseudomonadota</taxon>
        <taxon>Alphaproteobacteria</taxon>
        <taxon>Sneathiellales</taxon>
        <taxon>Sneathiellaceae</taxon>
        <taxon>Sneathiella</taxon>
    </lineage>
</organism>
<keyword evidence="1" id="KW-0677">Repeat</keyword>
<dbReference type="InterPro" id="IPR036873">
    <property type="entry name" value="Rhodanese-like_dom_sf"/>
</dbReference>
<protein>
    <submittedName>
        <fullName evidence="3">Thiosulfate sulfurtransferase</fullName>
    </submittedName>
</protein>
<dbReference type="Proteomes" id="UP000476030">
    <property type="component" value="Unassembled WGS sequence"/>
</dbReference>
<feature type="domain" description="Rhodanese" evidence="2">
    <location>
        <begin position="129"/>
        <end position="220"/>
    </location>
</feature>
<dbReference type="AlphaFoldDB" id="A0A6L8W2L7"/>
<comment type="caution">
    <text evidence="3">The sequence shown here is derived from an EMBL/GenBank/DDBJ whole genome shotgun (WGS) entry which is preliminary data.</text>
</comment>
<dbReference type="PANTHER" id="PTHR43855">
    <property type="entry name" value="THIOSULFATE SULFURTRANSFERASE"/>
    <property type="match status" value="1"/>
</dbReference>
<feature type="domain" description="Rhodanese" evidence="2">
    <location>
        <begin position="375"/>
        <end position="464"/>
    </location>
</feature>
<dbReference type="InterPro" id="IPR001763">
    <property type="entry name" value="Rhodanese-like_dom"/>
</dbReference>
<accession>A0A6L8W2L7</accession>
<dbReference type="SUPFAM" id="SSF52821">
    <property type="entry name" value="Rhodanese/Cell cycle control phosphatase"/>
    <property type="match status" value="4"/>
</dbReference>
<dbReference type="PROSITE" id="PS50206">
    <property type="entry name" value="RHODANESE_3"/>
    <property type="match status" value="4"/>
</dbReference>
<feature type="domain" description="Rhodanese" evidence="2">
    <location>
        <begin position="4"/>
        <end position="96"/>
    </location>
</feature>
<evidence type="ECO:0000313" key="3">
    <source>
        <dbReference type="EMBL" id="MZR29306.1"/>
    </source>
</evidence>
<proteinExistence type="predicted"/>
<feature type="domain" description="Rhodanese" evidence="2">
    <location>
        <begin position="266"/>
        <end position="349"/>
    </location>
</feature>
<keyword evidence="3" id="KW-0808">Transferase</keyword>
<dbReference type="GO" id="GO:0016740">
    <property type="term" value="F:transferase activity"/>
    <property type="evidence" value="ECO:0007669"/>
    <property type="project" value="UniProtKB-KW"/>
</dbReference>
<gene>
    <name evidence="3" type="ORF">GQE98_01530</name>
</gene>
<dbReference type="PANTHER" id="PTHR43855:SF1">
    <property type="entry name" value="THIOSULFATE SULFURTRANSFERASE"/>
    <property type="match status" value="1"/>
</dbReference>
<dbReference type="SMART" id="SM00450">
    <property type="entry name" value="RHOD"/>
    <property type="match status" value="4"/>
</dbReference>
<reference evidence="3 4" key="1">
    <citation type="submission" date="2019-12" db="EMBL/GenBank/DDBJ databases">
        <title>Snethiella sp. nov. sp. isolated from sea sand.</title>
        <authorList>
            <person name="Kim J."/>
            <person name="Jeong S.E."/>
            <person name="Jung H.S."/>
            <person name="Jeon C.O."/>
        </authorList>
    </citation>
    <scope>NUCLEOTIDE SEQUENCE [LARGE SCALE GENOMIC DNA]</scope>
    <source>
        <strain evidence="3 4">DP05</strain>
    </source>
</reference>